<accession>A0A1G1X209</accession>
<name>A0A1G1X209_9BACT</name>
<evidence type="ECO:0008006" key="3">
    <source>
        <dbReference type="Google" id="ProtNLM"/>
    </source>
</evidence>
<dbReference type="EMBL" id="MHHR01000023">
    <property type="protein sequence ID" value="OGY34038.1"/>
    <property type="molecule type" value="Genomic_DNA"/>
</dbReference>
<proteinExistence type="predicted"/>
<comment type="caution">
    <text evidence="1">The sequence shown here is derived from an EMBL/GenBank/DDBJ whole genome shotgun (WGS) entry which is preliminary data.</text>
</comment>
<protein>
    <recommendedName>
        <fullName evidence="3">DUF5678 domain-containing protein</fullName>
    </recommendedName>
</protein>
<dbReference type="Proteomes" id="UP000177528">
    <property type="component" value="Unassembled WGS sequence"/>
</dbReference>
<organism evidence="1 2">
    <name type="scientific">Candidatus Andersenbacteria bacterium RIFCSPHIGHO2_12_FULL_45_11</name>
    <dbReference type="NCBI Taxonomy" id="1797281"/>
    <lineage>
        <taxon>Bacteria</taxon>
        <taxon>Candidatus Anderseniibacteriota</taxon>
    </lineage>
</organism>
<dbReference type="AlphaFoldDB" id="A0A1G1X209"/>
<evidence type="ECO:0000313" key="2">
    <source>
        <dbReference type="Proteomes" id="UP000177528"/>
    </source>
</evidence>
<reference evidence="1 2" key="1">
    <citation type="journal article" date="2016" name="Nat. Commun.">
        <title>Thousands of microbial genomes shed light on interconnected biogeochemical processes in an aquifer system.</title>
        <authorList>
            <person name="Anantharaman K."/>
            <person name="Brown C.T."/>
            <person name="Hug L.A."/>
            <person name="Sharon I."/>
            <person name="Castelle C.J."/>
            <person name="Probst A.J."/>
            <person name="Thomas B.C."/>
            <person name="Singh A."/>
            <person name="Wilkins M.J."/>
            <person name="Karaoz U."/>
            <person name="Brodie E.L."/>
            <person name="Williams K.H."/>
            <person name="Hubbard S.S."/>
            <person name="Banfield J.F."/>
        </authorList>
    </citation>
    <scope>NUCLEOTIDE SEQUENCE [LARGE SCALE GENOMIC DNA]</scope>
</reference>
<gene>
    <name evidence="1" type="ORF">A3D99_02155</name>
</gene>
<evidence type="ECO:0000313" key="1">
    <source>
        <dbReference type="EMBL" id="OGY34038.1"/>
    </source>
</evidence>
<sequence>MNQREDTDIYQNVNIHHIASEGRKIYDRIKEKYIAEKGKFLAIDIESSDVFLGDSNSEAVEVAKNKYPDHVFYVVRIGYSAAERLASMAL</sequence>